<feature type="domain" description="DUF6894" evidence="1">
    <location>
        <begin position="3"/>
        <end position="71"/>
    </location>
</feature>
<keyword evidence="3" id="KW-1185">Reference proteome</keyword>
<protein>
    <recommendedName>
        <fullName evidence="1">DUF6894 domain-containing protein</fullName>
    </recommendedName>
</protein>
<gene>
    <name evidence="2" type="ORF">F6X53_29635</name>
</gene>
<accession>A0A6L3SR69</accession>
<name>A0A6L3SR69_9HYPH</name>
<evidence type="ECO:0000259" key="1">
    <source>
        <dbReference type="Pfam" id="PF21834"/>
    </source>
</evidence>
<evidence type="ECO:0000313" key="2">
    <source>
        <dbReference type="EMBL" id="KAB1070790.1"/>
    </source>
</evidence>
<organism evidence="2 3">
    <name type="scientific">Methylobacterium soli</name>
    <dbReference type="NCBI Taxonomy" id="553447"/>
    <lineage>
        <taxon>Bacteria</taxon>
        <taxon>Pseudomonadati</taxon>
        <taxon>Pseudomonadota</taxon>
        <taxon>Alphaproteobacteria</taxon>
        <taxon>Hyphomicrobiales</taxon>
        <taxon>Methylobacteriaceae</taxon>
        <taxon>Methylobacterium</taxon>
    </lineage>
</organism>
<evidence type="ECO:0000313" key="3">
    <source>
        <dbReference type="Proteomes" id="UP000474159"/>
    </source>
</evidence>
<dbReference type="EMBL" id="VZZK01000059">
    <property type="protein sequence ID" value="KAB1070790.1"/>
    <property type="molecule type" value="Genomic_DNA"/>
</dbReference>
<dbReference type="OrthoDB" id="7999639at2"/>
<sequence>MTLYHFHLRTAGGLERDETGMIRPDLETAYLDVCRTIPALMTEMVREGHDPAACAFEIRDGADQLLMEVPFLERVAKRPKSRHPATPTLSPETQALFNQLDLLALAINREVTRLHDNMGRAYKQVARMRETQSNLLWSFQTWSER</sequence>
<reference evidence="2 3" key="1">
    <citation type="submission" date="2019-09" db="EMBL/GenBank/DDBJ databases">
        <title>YIM 48816 draft genome.</title>
        <authorList>
            <person name="Jiang L."/>
        </authorList>
    </citation>
    <scope>NUCLEOTIDE SEQUENCE [LARGE SCALE GENOMIC DNA]</scope>
    <source>
        <strain evidence="2 3">YIM 48816</strain>
    </source>
</reference>
<dbReference type="RefSeq" id="WP_151005131.1">
    <property type="nucleotide sequence ID" value="NZ_BPQY01000289.1"/>
</dbReference>
<comment type="caution">
    <text evidence="2">The sequence shown here is derived from an EMBL/GenBank/DDBJ whole genome shotgun (WGS) entry which is preliminary data.</text>
</comment>
<dbReference type="Proteomes" id="UP000474159">
    <property type="component" value="Unassembled WGS sequence"/>
</dbReference>
<dbReference type="InterPro" id="IPR054189">
    <property type="entry name" value="DUF6894"/>
</dbReference>
<dbReference type="AlphaFoldDB" id="A0A6L3SR69"/>
<dbReference type="Pfam" id="PF21834">
    <property type="entry name" value="DUF6894"/>
    <property type="match status" value="1"/>
</dbReference>
<proteinExistence type="predicted"/>